<dbReference type="EMBL" id="JACEEZ010010914">
    <property type="protein sequence ID" value="KAG0721563.1"/>
    <property type="molecule type" value="Genomic_DNA"/>
</dbReference>
<gene>
    <name evidence="1" type="ORF">GWK47_006286</name>
</gene>
<dbReference type="Proteomes" id="UP000770661">
    <property type="component" value="Unassembled WGS sequence"/>
</dbReference>
<evidence type="ECO:0000313" key="1">
    <source>
        <dbReference type="EMBL" id="KAG0721563.1"/>
    </source>
</evidence>
<comment type="caution">
    <text evidence="1">The sequence shown here is derived from an EMBL/GenBank/DDBJ whole genome shotgun (WGS) entry which is preliminary data.</text>
</comment>
<keyword evidence="2" id="KW-1185">Reference proteome</keyword>
<organism evidence="1 2">
    <name type="scientific">Chionoecetes opilio</name>
    <name type="common">Atlantic snow crab</name>
    <name type="synonym">Cancer opilio</name>
    <dbReference type="NCBI Taxonomy" id="41210"/>
    <lineage>
        <taxon>Eukaryota</taxon>
        <taxon>Metazoa</taxon>
        <taxon>Ecdysozoa</taxon>
        <taxon>Arthropoda</taxon>
        <taxon>Crustacea</taxon>
        <taxon>Multicrustacea</taxon>
        <taxon>Malacostraca</taxon>
        <taxon>Eumalacostraca</taxon>
        <taxon>Eucarida</taxon>
        <taxon>Decapoda</taxon>
        <taxon>Pleocyemata</taxon>
        <taxon>Brachyura</taxon>
        <taxon>Eubrachyura</taxon>
        <taxon>Majoidea</taxon>
        <taxon>Majidae</taxon>
        <taxon>Chionoecetes</taxon>
    </lineage>
</organism>
<protein>
    <submittedName>
        <fullName evidence="1">Uncharacterized protein</fullName>
    </submittedName>
</protein>
<name>A0A8J5CH51_CHIOP</name>
<dbReference type="AlphaFoldDB" id="A0A8J5CH51"/>
<sequence>MRRTHYLGVLRPHLHPHESGAGAHMEEARGDQALTYAKALGARPPAQEGNKGGFNNRFSAMFKDLDLLMGICPAPPIWHDHIQNFCNTKKSHFPAKYRDQWVILFIKYNNGSKLSSSGAGLFSTAGDVLSQRGALPP</sequence>
<proteinExistence type="predicted"/>
<accession>A0A8J5CH51</accession>
<evidence type="ECO:0000313" key="2">
    <source>
        <dbReference type="Proteomes" id="UP000770661"/>
    </source>
</evidence>
<reference evidence="1" key="1">
    <citation type="submission" date="2020-07" db="EMBL/GenBank/DDBJ databases">
        <title>The High-quality genome of the commercially important snow crab, Chionoecetes opilio.</title>
        <authorList>
            <person name="Jeong J.-H."/>
            <person name="Ryu S."/>
        </authorList>
    </citation>
    <scope>NUCLEOTIDE SEQUENCE</scope>
    <source>
        <strain evidence="1">MADBK_172401_WGS</strain>
        <tissue evidence="1">Digestive gland</tissue>
    </source>
</reference>